<accession>A0A3P6QYI3</accession>
<feature type="coiled-coil region" evidence="1">
    <location>
        <begin position="62"/>
        <end position="89"/>
    </location>
</feature>
<gene>
    <name evidence="2" type="ORF">DILT_LOCUS642</name>
</gene>
<keyword evidence="1" id="KW-0175">Coiled coil</keyword>
<dbReference type="Proteomes" id="UP000281553">
    <property type="component" value="Unassembled WGS sequence"/>
</dbReference>
<sequence>MLQHACRGAAAGQRASVGQQGNFSHQLQPRGTWYDGGKLFVGVASESALVAVEQNVAMSNENQYLKSHVEQIKEELRQVRQTSNLQQHEIQVGLIVFPIVFQRSPAAFGE</sequence>
<name>A0A3P6QYI3_DIBLA</name>
<dbReference type="SMR" id="A0A3P6QYI3"/>
<keyword evidence="3" id="KW-1185">Reference proteome</keyword>
<evidence type="ECO:0000256" key="1">
    <source>
        <dbReference type="SAM" id="Coils"/>
    </source>
</evidence>
<dbReference type="OrthoDB" id="10612593at2759"/>
<reference evidence="2 3" key="1">
    <citation type="submission" date="2018-11" db="EMBL/GenBank/DDBJ databases">
        <authorList>
            <consortium name="Pathogen Informatics"/>
        </authorList>
    </citation>
    <scope>NUCLEOTIDE SEQUENCE [LARGE SCALE GENOMIC DNA]</scope>
</reference>
<evidence type="ECO:0000313" key="3">
    <source>
        <dbReference type="Proteomes" id="UP000281553"/>
    </source>
</evidence>
<evidence type="ECO:0000313" key="2">
    <source>
        <dbReference type="EMBL" id="VDK35018.1"/>
    </source>
</evidence>
<protein>
    <submittedName>
        <fullName evidence="2">Uncharacterized protein</fullName>
    </submittedName>
</protein>
<organism evidence="2 3">
    <name type="scientific">Dibothriocephalus latus</name>
    <name type="common">Fish tapeworm</name>
    <name type="synonym">Diphyllobothrium latum</name>
    <dbReference type="NCBI Taxonomy" id="60516"/>
    <lineage>
        <taxon>Eukaryota</taxon>
        <taxon>Metazoa</taxon>
        <taxon>Spiralia</taxon>
        <taxon>Lophotrochozoa</taxon>
        <taxon>Platyhelminthes</taxon>
        <taxon>Cestoda</taxon>
        <taxon>Eucestoda</taxon>
        <taxon>Diphyllobothriidea</taxon>
        <taxon>Diphyllobothriidae</taxon>
        <taxon>Dibothriocephalus</taxon>
    </lineage>
</organism>
<proteinExistence type="predicted"/>
<dbReference type="AlphaFoldDB" id="A0A3P6QYI3"/>
<dbReference type="EMBL" id="UYRU01002967">
    <property type="protein sequence ID" value="VDK35018.1"/>
    <property type="molecule type" value="Genomic_DNA"/>
</dbReference>